<comment type="caution">
    <text evidence="2">The sequence shown here is derived from an EMBL/GenBank/DDBJ whole genome shotgun (WGS) entry which is preliminary data.</text>
</comment>
<evidence type="ECO:0000256" key="1">
    <source>
        <dbReference type="SAM" id="Phobius"/>
    </source>
</evidence>
<sequence length="138" mass="14339">MTAITTRHPRATPTDTQLLRVAMRADATLCAGLGLFVAMAADPLSELSGLSPTAEWFSGSALVAYGALLYSAARLRNIRRVGVAVLIGNVMFTVAVAVVLAAGWLPLTPFGAAATVAFAAVTVGFAYLQYLGVRRTPA</sequence>
<accession>A0A839QAP1</accession>
<reference evidence="2 3" key="1">
    <citation type="submission" date="2020-08" db="EMBL/GenBank/DDBJ databases">
        <title>The Agave Microbiome: Exploring the role of microbial communities in plant adaptations to desert environments.</title>
        <authorList>
            <person name="Partida-Martinez L.P."/>
        </authorList>
    </citation>
    <scope>NUCLEOTIDE SEQUENCE [LARGE SCALE GENOMIC DNA]</scope>
    <source>
        <strain evidence="2 3">AT2.18</strain>
    </source>
</reference>
<organism evidence="2 3">
    <name type="scientific">Mycolicibacterium iranicum</name>
    <name type="common">Mycobacterium iranicum</name>
    <dbReference type="NCBI Taxonomy" id="912594"/>
    <lineage>
        <taxon>Bacteria</taxon>
        <taxon>Bacillati</taxon>
        <taxon>Actinomycetota</taxon>
        <taxon>Actinomycetes</taxon>
        <taxon>Mycobacteriales</taxon>
        <taxon>Mycobacteriaceae</taxon>
        <taxon>Mycolicibacterium</taxon>
    </lineage>
</organism>
<dbReference type="Proteomes" id="UP000550501">
    <property type="component" value="Unassembled WGS sequence"/>
</dbReference>
<protein>
    <submittedName>
        <fullName evidence="2">CHASE2 domain-containing sensor protein</fullName>
    </submittedName>
</protein>
<feature type="transmembrane region" description="Helical" evidence="1">
    <location>
        <begin position="53"/>
        <end position="71"/>
    </location>
</feature>
<feature type="transmembrane region" description="Helical" evidence="1">
    <location>
        <begin position="21"/>
        <end position="41"/>
    </location>
</feature>
<dbReference type="AlphaFoldDB" id="A0A839QAP1"/>
<gene>
    <name evidence="2" type="ORF">FHR72_004715</name>
</gene>
<keyword evidence="1" id="KW-0812">Transmembrane</keyword>
<dbReference type="RefSeq" id="WP_183472832.1">
    <property type="nucleotide sequence ID" value="NZ_JACHVU010000014.1"/>
</dbReference>
<keyword evidence="3" id="KW-1185">Reference proteome</keyword>
<dbReference type="EMBL" id="JACHVU010000014">
    <property type="protein sequence ID" value="MBB2993208.1"/>
    <property type="molecule type" value="Genomic_DNA"/>
</dbReference>
<keyword evidence="1" id="KW-0472">Membrane</keyword>
<evidence type="ECO:0000313" key="3">
    <source>
        <dbReference type="Proteomes" id="UP000550501"/>
    </source>
</evidence>
<feature type="transmembrane region" description="Helical" evidence="1">
    <location>
        <begin position="83"/>
        <end position="104"/>
    </location>
</feature>
<keyword evidence="1" id="KW-1133">Transmembrane helix</keyword>
<feature type="transmembrane region" description="Helical" evidence="1">
    <location>
        <begin position="110"/>
        <end position="128"/>
    </location>
</feature>
<evidence type="ECO:0000313" key="2">
    <source>
        <dbReference type="EMBL" id="MBB2993208.1"/>
    </source>
</evidence>
<name>A0A839QAP1_MYCIR</name>
<proteinExistence type="predicted"/>